<dbReference type="eggNOG" id="ENOG502QUCG">
    <property type="taxonomic scope" value="Eukaryota"/>
</dbReference>
<reference evidence="3" key="1">
    <citation type="submission" date="2012-06" db="EMBL/GenBank/DDBJ databases">
        <title>The genome sequence of Coniosporium apollinis CBS 100218.</title>
        <authorList>
            <consortium name="The Broad Institute Genome Sequencing Platform"/>
            <person name="Cuomo C."/>
            <person name="Gorbushina A."/>
            <person name="Noack S."/>
            <person name="Walker B."/>
            <person name="Young S.K."/>
            <person name="Zeng Q."/>
            <person name="Gargeya S."/>
            <person name="Fitzgerald M."/>
            <person name="Haas B."/>
            <person name="Abouelleil A."/>
            <person name="Alvarado L."/>
            <person name="Arachchi H.M."/>
            <person name="Berlin A.M."/>
            <person name="Chapman S.B."/>
            <person name="Goldberg J."/>
            <person name="Griggs A."/>
            <person name="Gujja S."/>
            <person name="Hansen M."/>
            <person name="Howarth C."/>
            <person name="Imamovic A."/>
            <person name="Larimer J."/>
            <person name="McCowan C."/>
            <person name="Montmayeur A."/>
            <person name="Murphy C."/>
            <person name="Neiman D."/>
            <person name="Pearson M."/>
            <person name="Priest M."/>
            <person name="Roberts A."/>
            <person name="Saif S."/>
            <person name="Shea T."/>
            <person name="Sisk P."/>
            <person name="Sykes S."/>
            <person name="Wortman J."/>
            <person name="Nusbaum C."/>
            <person name="Birren B."/>
        </authorList>
    </citation>
    <scope>NUCLEOTIDE SEQUENCE [LARGE SCALE GENOMIC DNA]</scope>
    <source>
        <strain evidence="3">CBS 100218</strain>
    </source>
</reference>
<evidence type="ECO:0000256" key="1">
    <source>
        <dbReference type="SAM" id="MobiDB-lite"/>
    </source>
</evidence>
<dbReference type="STRING" id="1168221.R7Z7Q1"/>
<feature type="region of interest" description="Disordered" evidence="1">
    <location>
        <begin position="1"/>
        <end position="28"/>
    </location>
</feature>
<name>R7Z7Q1_CONA1</name>
<proteinExistence type="predicted"/>
<dbReference type="HOGENOM" id="CLU_019062_0_0_1"/>
<feature type="region of interest" description="Disordered" evidence="1">
    <location>
        <begin position="690"/>
        <end position="714"/>
    </location>
</feature>
<dbReference type="Proteomes" id="UP000016924">
    <property type="component" value="Unassembled WGS sequence"/>
</dbReference>
<dbReference type="EMBL" id="JH767650">
    <property type="protein sequence ID" value="EON69971.1"/>
    <property type="molecule type" value="Genomic_DNA"/>
</dbReference>
<dbReference type="AlphaFoldDB" id="R7Z7Q1"/>
<dbReference type="PANTHER" id="PTHR40788:SF2">
    <property type="entry name" value="CLR5 DOMAIN-CONTAINING PROTEIN"/>
    <property type="match status" value="1"/>
</dbReference>
<dbReference type="OMA" id="WPFINLE"/>
<dbReference type="PANTHER" id="PTHR40788">
    <property type="entry name" value="CLR5 DOMAIN-CONTAINING PROTEIN-RELATED"/>
    <property type="match status" value="1"/>
</dbReference>
<keyword evidence="3" id="KW-1185">Reference proteome</keyword>
<protein>
    <submittedName>
        <fullName evidence="2">Uncharacterized protein</fullName>
    </submittedName>
</protein>
<dbReference type="OrthoDB" id="2922289at2759"/>
<accession>R7Z7Q1</accession>
<gene>
    <name evidence="2" type="ORF">W97_09236</name>
</gene>
<dbReference type="RefSeq" id="XP_007785288.1">
    <property type="nucleotide sequence ID" value="XM_007787098.1"/>
</dbReference>
<organism evidence="2 3">
    <name type="scientific">Coniosporium apollinis (strain CBS 100218)</name>
    <name type="common">Rock-inhabiting black yeast</name>
    <dbReference type="NCBI Taxonomy" id="1168221"/>
    <lineage>
        <taxon>Eukaryota</taxon>
        <taxon>Fungi</taxon>
        <taxon>Dikarya</taxon>
        <taxon>Ascomycota</taxon>
        <taxon>Pezizomycotina</taxon>
        <taxon>Dothideomycetes</taxon>
        <taxon>Dothideomycetes incertae sedis</taxon>
        <taxon>Coniosporium</taxon>
    </lineage>
</organism>
<sequence length="714" mass="82048">MAFTPGSRLATWPDDNSDDSPDDMTQASWKNPTFMASIGMPMPSFPTPAQVEREARSRAGKIFEDWTTLNALLERYEEVLRKRWAKKTKEQRKKILLTAWPNMSATHRPDFQVLRDKSRQQAAGGQSIIASAAQSREAFLWPYINLEDLTKSKALLLFLNARGRHLPHTFAYCDIDAAHVGYVSHTIVPPFLNEYTMLFNSQTTPETYGRLYSWEENNKALDWMITGVGFPPGHGLNLLEIQERILHFLVECCQLILHDVPPSALTDPSSVATQPEPPSIISAESNGYLSLAALAAETPYRIPSWMDFKRLEAFIGSKVSEAEDHIWLLREDPSYFAETVVEWKEHRQEVLPDIYGNQHPVLGKPLFWNRVLGNVVTEAYGALITWSVIHRQLVDLTCLRDKYNDSISRDKPLPKEYQLSLRRYKHLLEQTANGPLMYLKTGVPASPPLRTHWVREPQDPNSTIIRVRARGKTDYLLFMFSQLFDKTQRDLCGLHNLVEDFERQFQQDPKQKKDRLSSWVIDKFSDLAFISELQRQLRLYQPRLFEPFVSPSLDDGTEEATEEGIKKDFAKEMSPLANLLNNAKDMRLADVGEPSERRFHYPADKRRTKANTAAMRRAEEHLDQFWKRVNSHYIARTGHGLHDSLPSGSLVERLLQRTGEWVEPERVQKGEEEHTQAEGFLSARFSTTLGLDHERTQRTVSQLEPARPKSKIKT</sequence>
<dbReference type="GeneID" id="19906547"/>
<evidence type="ECO:0000313" key="2">
    <source>
        <dbReference type="EMBL" id="EON69971.1"/>
    </source>
</evidence>
<evidence type="ECO:0000313" key="3">
    <source>
        <dbReference type="Proteomes" id="UP000016924"/>
    </source>
</evidence>